<accession>A0A6J4VAB6</accession>
<feature type="non-terminal residue" evidence="2">
    <location>
        <position position="1"/>
    </location>
</feature>
<dbReference type="AlphaFoldDB" id="A0A6J4VAB6"/>
<feature type="compositionally biased region" description="Low complexity" evidence="1">
    <location>
        <begin position="8"/>
        <end position="44"/>
    </location>
</feature>
<feature type="region of interest" description="Disordered" evidence="1">
    <location>
        <begin position="1"/>
        <end position="58"/>
    </location>
</feature>
<gene>
    <name evidence="2" type="ORF">AVDCRST_MAG87-2374</name>
</gene>
<reference evidence="2" key="1">
    <citation type="submission" date="2020-02" db="EMBL/GenBank/DDBJ databases">
        <authorList>
            <person name="Meier V. D."/>
        </authorList>
    </citation>
    <scope>NUCLEOTIDE SEQUENCE</scope>
    <source>
        <strain evidence="2">AVDCRST_MAG87</strain>
    </source>
</reference>
<evidence type="ECO:0000313" key="2">
    <source>
        <dbReference type="EMBL" id="CAA9570637.1"/>
    </source>
</evidence>
<sequence>CPTICCIGSTSSGPPGTASPGSGRSSSTRSAPPGSTRRSTTSTGEHATGIAPSIARPSTGRCISLSRWGWWSRQKRAGKPSTRSARCSRITIWCAVPAARSGRSATRASRPWRRRSTGTIVSASRPITSCCSGAANTARMQESGRVIA</sequence>
<feature type="non-terminal residue" evidence="2">
    <location>
        <position position="148"/>
    </location>
</feature>
<name>A0A6J4VAB6_9BACT</name>
<organism evidence="2">
    <name type="scientific">uncultured Thermomicrobiales bacterium</name>
    <dbReference type="NCBI Taxonomy" id="1645740"/>
    <lineage>
        <taxon>Bacteria</taxon>
        <taxon>Pseudomonadati</taxon>
        <taxon>Thermomicrobiota</taxon>
        <taxon>Thermomicrobia</taxon>
        <taxon>Thermomicrobiales</taxon>
        <taxon>environmental samples</taxon>
    </lineage>
</organism>
<evidence type="ECO:0000256" key="1">
    <source>
        <dbReference type="SAM" id="MobiDB-lite"/>
    </source>
</evidence>
<proteinExistence type="predicted"/>
<protein>
    <submittedName>
        <fullName evidence="2">Uncharacterized protein</fullName>
    </submittedName>
</protein>
<dbReference type="EMBL" id="CADCWJ010000525">
    <property type="protein sequence ID" value="CAA9570637.1"/>
    <property type="molecule type" value="Genomic_DNA"/>
</dbReference>